<keyword evidence="3" id="KW-1185">Reference proteome</keyword>
<dbReference type="NCBIfam" id="NF011470">
    <property type="entry name" value="PRK14887.1"/>
    <property type="match status" value="1"/>
</dbReference>
<gene>
    <name evidence="2" type="ordered locus">MTBMA_c15040</name>
</gene>
<dbReference type="GeneID" id="9705213"/>
<proteinExistence type="inferred from homology"/>
<dbReference type="Pfam" id="PF09341">
    <property type="entry name" value="Pcc1"/>
    <property type="match status" value="1"/>
</dbReference>
<dbReference type="InterPro" id="IPR015419">
    <property type="entry name" value="CTAG/Pcc1"/>
</dbReference>
<reference evidence="2 3" key="2">
    <citation type="journal article" date="2010" name="J. Bacteriol.">
        <title>Complete genome sequence of Methanothermobacter marburgensis, a methanoarchaeon model organism.</title>
        <authorList>
            <person name="Liesegang H."/>
            <person name="Kaster A.K."/>
            <person name="Wiezer A."/>
            <person name="Goenrich M."/>
            <person name="Wollherr A."/>
            <person name="Seedorf H."/>
            <person name="Gottschalk G."/>
            <person name="Thauer R.K."/>
        </authorList>
    </citation>
    <scope>NUCLEOTIDE SEQUENCE [LARGE SCALE GENOMIC DNA]</scope>
    <source>
        <strain evidence="3">ATCC BAA-927 / DSM 2133 / JCM 14651 / NBRC 100331 / OCM 82 / Marburg</strain>
    </source>
</reference>
<dbReference type="HOGENOM" id="CLU_184946_0_0_2"/>
<accession>D9PXY5</accession>
<comment type="similarity">
    <text evidence="1">Belongs to the CTAG/PCC1 family.</text>
</comment>
<evidence type="ECO:0000313" key="3">
    <source>
        <dbReference type="Proteomes" id="UP000000345"/>
    </source>
</evidence>
<protein>
    <recommendedName>
        <fullName evidence="4">KEOPS complex subunit</fullName>
    </recommendedName>
</protein>
<dbReference type="AlphaFoldDB" id="D9PXY5"/>
<dbReference type="GeneID" id="77400276"/>
<dbReference type="EMBL" id="CP001710">
    <property type="protein sequence ID" value="ADL59083.1"/>
    <property type="molecule type" value="Genomic_DNA"/>
</dbReference>
<dbReference type="STRING" id="79929.MTBMA_c15040"/>
<dbReference type="Gene3D" id="3.30.310.50">
    <property type="entry name" value="Alpha-D-phosphohexomutase, C-terminal domain"/>
    <property type="match status" value="1"/>
</dbReference>
<dbReference type="RefSeq" id="WP_013296294.1">
    <property type="nucleotide sequence ID" value="NC_014408.1"/>
</dbReference>
<reference key="1">
    <citation type="submission" date="2009-08" db="EMBL/GenBank/DDBJ databases">
        <title>The genome sequence of Methanothermobacter marburgensis.</title>
        <authorList>
            <person name="Kaster A."/>
            <person name="Seedorf H."/>
            <person name="Goenrich M."/>
            <person name="Wiezer A."/>
            <person name="Liesegang H."/>
            <person name="Thauer R."/>
            <person name="Gottschalk G."/>
        </authorList>
    </citation>
    <scope>NUCLEOTIDE SEQUENCE</scope>
    <source>
        <strain>Marburg</strain>
    </source>
</reference>
<dbReference type="KEGG" id="mmg:MTBMA_c15040"/>
<sequence>MRISVTIEAEYESEKEAEIVMKALEPENRSYVESEIDGSTVRFTMESDSIGTALNTADDLIFSEMIVENMMGFKSENSEK</sequence>
<evidence type="ECO:0000256" key="1">
    <source>
        <dbReference type="ARBA" id="ARBA00007073"/>
    </source>
</evidence>
<evidence type="ECO:0008006" key="4">
    <source>
        <dbReference type="Google" id="ProtNLM"/>
    </source>
</evidence>
<evidence type="ECO:0000313" key="2">
    <source>
        <dbReference type="EMBL" id="ADL59083.1"/>
    </source>
</evidence>
<dbReference type="Proteomes" id="UP000000345">
    <property type="component" value="Chromosome"/>
</dbReference>
<dbReference type="PaxDb" id="79929-MTBMA_c15040"/>
<dbReference type="PATRIC" id="fig|79929.8.peg.1457"/>
<organism evidence="2 3">
    <name type="scientific">Methanothermobacter marburgensis (strain ATCC BAA-927 / DSM 2133 / JCM 14651 / NBRC 100331 / OCM 82 / Marburg)</name>
    <name type="common">Methanobacterium thermoautotrophicum</name>
    <dbReference type="NCBI Taxonomy" id="79929"/>
    <lineage>
        <taxon>Archaea</taxon>
        <taxon>Methanobacteriati</taxon>
        <taxon>Methanobacteriota</taxon>
        <taxon>Methanomada group</taxon>
        <taxon>Methanobacteria</taxon>
        <taxon>Methanobacteriales</taxon>
        <taxon>Methanobacteriaceae</taxon>
        <taxon>Methanothermobacter</taxon>
    </lineage>
</organism>
<name>D9PXY5_METTM</name>